<keyword evidence="1" id="KW-0472">Membrane</keyword>
<organism evidence="2">
    <name type="scientific">viral metagenome</name>
    <dbReference type="NCBI Taxonomy" id="1070528"/>
    <lineage>
        <taxon>unclassified sequences</taxon>
        <taxon>metagenomes</taxon>
        <taxon>organismal metagenomes</taxon>
    </lineage>
</organism>
<proteinExistence type="predicted"/>
<keyword evidence="1" id="KW-0812">Transmembrane</keyword>
<keyword evidence="1" id="KW-1133">Transmembrane helix</keyword>
<dbReference type="EMBL" id="MN740306">
    <property type="protein sequence ID" value="QHT99159.1"/>
    <property type="molecule type" value="Genomic_DNA"/>
</dbReference>
<sequence length="147" mass="17221">MTENDDKTPYDIEMYNGENTYLMGSSLLYLVPCTHAFYRQKYLLSSILFVGPLVSYKYWSKPRNNIWRTAYMICANLGMGLFIGNTAWNIHVPIYKYAIGTFYVAGATCYTYGSILHSERYKRWYWYHTAMHALMWLGHSLNICATQ</sequence>
<reference evidence="2" key="1">
    <citation type="journal article" date="2020" name="Nature">
        <title>Giant virus diversity and host interactions through global metagenomics.</title>
        <authorList>
            <person name="Schulz F."/>
            <person name="Roux S."/>
            <person name="Paez-Espino D."/>
            <person name="Jungbluth S."/>
            <person name="Walsh D.A."/>
            <person name="Denef V.J."/>
            <person name="McMahon K.D."/>
            <person name="Konstantinidis K.T."/>
            <person name="Eloe-Fadrosh E.A."/>
            <person name="Kyrpides N.C."/>
            <person name="Woyke T."/>
        </authorList>
    </citation>
    <scope>NUCLEOTIDE SEQUENCE</scope>
    <source>
        <strain evidence="2">GVMAG-M-3300025699-48</strain>
    </source>
</reference>
<name>A0A6C0J2S0_9ZZZZ</name>
<feature type="transmembrane region" description="Helical" evidence="1">
    <location>
        <begin position="69"/>
        <end position="88"/>
    </location>
</feature>
<accession>A0A6C0J2S0</accession>
<protein>
    <submittedName>
        <fullName evidence="2">Uncharacterized protein</fullName>
    </submittedName>
</protein>
<feature type="transmembrane region" description="Helical" evidence="1">
    <location>
        <begin position="20"/>
        <end position="38"/>
    </location>
</feature>
<dbReference type="AlphaFoldDB" id="A0A6C0J2S0"/>
<evidence type="ECO:0000256" key="1">
    <source>
        <dbReference type="SAM" id="Phobius"/>
    </source>
</evidence>
<evidence type="ECO:0000313" key="2">
    <source>
        <dbReference type="EMBL" id="QHT99159.1"/>
    </source>
</evidence>
<feature type="transmembrane region" description="Helical" evidence="1">
    <location>
        <begin position="94"/>
        <end position="113"/>
    </location>
</feature>